<dbReference type="InterPro" id="IPR041742">
    <property type="entry name" value="Sec24-like_trunk_dom"/>
</dbReference>
<dbReference type="InterPro" id="IPR012990">
    <property type="entry name" value="Beta-sandwich_Sec23_24"/>
</dbReference>
<dbReference type="SUPFAM" id="SSF82919">
    <property type="entry name" value="Zn-finger domain of Sec23/24"/>
    <property type="match status" value="1"/>
</dbReference>
<evidence type="ECO:0000256" key="10">
    <source>
        <dbReference type="ARBA" id="ARBA00023034"/>
    </source>
</evidence>
<dbReference type="Gene3D" id="3.40.50.410">
    <property type="entry name" value="von Willebrand factor, type A domain"/>
    <property type="match status" value="1"/>
</dbReference>
<gene>
    <name evidence="18" type="primary">SEC24</name>
    <name evidence="18" type="ORF">MVES_000298</name>
</gene>
<evidence type="ECO:0000256" key="1">
    <source>
        <dbReference type="ARBA" id="ARBA00004394"/>
    </source>
</evidence>
<dbReference type="SUPFAM" id="SSF81995">
    <property type="entry name" value="beta-sandwich domain of Sec23/24"/>
    <property type="match status" value="1"/>
</dbReference>
<protein>
    <submittedName>
        <fullName evidence="18">Sec24p</fullName>
    </submittedName>
</protein>
<dbReference type="OrthoDB" id="49016at2759"/>
<dbReference type="SUPFAM" id="SSF53300">
    <property type="entry name" value="vWA-like"/>
    <property type="match status" value="1"/>
</dbReference>
<dbReference type="InterPro" id="IPR007123">
    <property type="entry name" value="Gelsolin-like_dom"/>
</dbReference>
<evidence type="ECO:0000256" key="3">
    <source>
        <dbReference type="ARBA" id="ARBA00004586"/>
    </source>
</evidence>
<keyword evidence="8" id="KW-0931">ER-Golgi transport</keyword>
<feature type="domain" description="Sec23/Sec24 helical" evidence="16">
    <location>
        <begin position="633"/>
        <end position="735"/>
    </location>
</feature>
<evidence type="ECO:0000256" key="4">
    <source>
        <dbReference type="ARBA" id="ARBA00008334"/>
    </source>
</evidence>
<dbReference type="GO" id="GO:0090110">
    <property type="term" value="P:COPII-coated vesicle cargo loading"/>
    <property type="evidence" value="ECO:0007669"/>
    <property type="project" value="TreeGrafter"/>
</dbReference>
<dbReference type="SUPFAM" id="SSF81811">
    <property type="entry name" value="Helical domain of Sec23/24"/>
    <property type="match status" value="1"/>
</dbReference>
<feature type="compositionally biased region" description="Low complexity" evidence="12">
    <location>
        <begin position="9"/>
        <end position="22"/>
    </location>
</feature>
<feature type="domain" description="Zinc finger Sec23/Sec24-type" evidence="14">
    <location>
        <begin position="221"/>
        <end position="257"/>
    </location>
</feature>
<dbReference type="InterPro" id="IPR006895">
    <property type="entry name" value="Znf_Sec23_Sec24"/>
</dbReference>
<dbReference type="InterPro" id="IPR006900">
    <property type="entry name" value="Sec23/24_helical_dom"/>
</dbReference>
<evidence type="ECO:0000259" key="15">
    <source>
        <dbReference type="Pfam" id="PF04811"/>
    </source>
</evidence>
<evidence type="ECO:0000256" key="9">
    <source>
        <dbReference type="ARBA" id="ARBA00022927"/>
    </source>
</evidence>
<keyword evidence="9" id="KW-0653">Protein transport</keyword>
<evidence type="ECO:0000259" key="16">
    <source>
        <dbReference type="Pfam" id="PF04815"/>
    </source>
</evidence>
<dbReference type="Pfam" id="PF00626">
    <property type="entry name" value="Gelsolin"/>
    <property type="match status" value="1"/>
</dbReference>
<accession>A0A2N1JH07</accession>
<dbReference type="InterPro" id="IPR050550">
    <property type="entry name" value="SEC23_SEC24_subfamily"/>
</dbReference>
<evidence type="ECO:0000256" key="11">
    <source>
        <dbReference type="ARBA" id="ARBA00023136"/>
    </source>
</evidence>
<dbReference type="Pfam" id="PF08033">
    <property type="entry name" value="Sec23_BS"/>
    <property type="match status" value="1"/>
</dbReference>
<keyword evidence="11" id="KW-0472">Membrane</keyword>
<feature type="region of interest" description="Disordered" evidence="12">
    <location>
        <begin position="1"/>
        <end position="30"/>
    </location>
</feature>
<dbReference type="Pfam" id="PF04815">
    <property type="entry name" value="Sec23_helical"/>
    <property type="match status" value="1"/>
</dbReference>
<dbReference type="InterPro" id="IPR006896">
    <property type="entry name" value="Sec23/24_trunk_dom"/>
</dbReference>
<keyword evidence="6" id="KW-0963">Cytoplasm</keyword>
<dbReference type="InterPro" id="IPR036175">
    <property type="entry name" value="Sec23/24_helical_dom_sf"/>
</dbReference>
<dbReference type="Proteomes" id="UP000232875">
    <property type="component" value="Unassembled WGS sequence"/>
</dbReference>
<dbReference type="InterPro" id="IPR029006">
    <property type="entry name" value="ADF-H/Gelsolin-like_dom_sf"/>
</dbReference>
<dbReference type="CDD" id="cd01479">
    <property type="entry name" value="Sec24-like"/>
    <property type="match status" value="1"/>
</dbReference>
<comment type="subcellular location">
    <subcellularLocation>
        <location evidence="2">Cytoplasm</location>
    </subcellularLocation>
    <subcellularLocation>
        <location evidence="3">Endoplasmic reticulum membrane</location>
    </subcellularLocation>
    <subcellularLocation>
        <location evidence="1">Golgi apparatus membrane</location>
    </subcellularLocation>
</comment>
<dbReference type="PANTHER" id="PTHR13803:SF39">
    <property type="entry name" value="SECRETORY 24AB, ISOFORM A"/>
    <property type="match status" value="1"/>
</dbReference>
<dbReference type="Pfam" id="PF04810">
    <property type="entry name" value="zf-Sec23_Sec24"/>
    <property type="match status" value="1"/>
</dbReference>
<dbReference type="InterPro" id="IPR036174">
    <property type="entry name" value="Znf_Sec23_Sec24_sf"/>
</dbReference>
<dbReference type="InterPro" id="IPR036465">
    <property type="entry name" value="vWFA_dom_sf"/>
</dbReference>
<feature type="region of interest" description="Disordered" evidence="12">
    <location>
        <begin position="44"/>
        <end position="86"/>
    </location>
</feature>
<feature type="compositionally biased region" description="Polar residues" evidence="12">
    <location>
        <begin position="70"/>
        <end position="82"/>
    </location>
</feature>
<dbReference type="GO" id="GO:0030127">
    <property type="term" value="C:COPII vesicle coat"/>
    <property type="evidence" value="ECO:0007669"/>
    <property type="project" value="InterPro"/>
</dbReference>
<proteinExistence type="inferred from homology"/>
<dbReference type="InterPro" id="IPR036180">
    <property type="entry name" value="Gelsolin-like_dom_sf"/>
</dbReference>
<dbReference type="Gene3D" id="3.40.20.10">
    <property type="entry name" value="Severin"/>
    <property type="match status" value="1"/>
</dbReference>
<feature type="domain" description="Sec23/Sec24 beta-sandwich" evidence="17">
    <location>
        <begin position="540"/>
        <end position="622"/>
    </location>
</feature>
<evidence type="ECO:0000256" key="5">
    <source>
        <dbReference type="ARBA" id="ARBA00022448"/>
    </source>
</evidence>
<dbReference type="Pfam" id="PF04811">
    <property type="entry name" value="Sec23_trunk"/>
    <property type="match status" value="1"/>
</dbReference>
<reference evidence="18 19" key="1">
    <citation type="submission" date="2017-10" db="EMBL/GenBank/DDBJ databases">
        <title>A novel species of cold-tolerant Malassezia isolated from bats.</title>
        <authorList>
            <person name="Lorch J.M."/>
            <person name="Palmer J.M."/>
            <person name="Vanderwolf K.J."/>
            <person name="Schmidt K.Z."/>
            <person name="Verant M.L."/>
            <person name="Weller T.J."/>
            <person name="Blehert D.S."/>
        </authorList>
    </citation>
    <scope>NUCLEOTIDE SEQUENCE [LARGE SCALE GENOMIC DNA]</scope>
    <source>
        <strain evidence="18 19">NWHC:44797-103</strain>
    </source>
</reference>
<evidence type="ECO:0000256" key="2">
    <source>
        <dbReference type="ARBA" id="ARBA00004496"/>
    </source>
</evidence>
<evidence type="ECO:0000313" key="19">
    <source>
        <dbReference type="Proteomes" id="UP000232875"/>
    </source>
</evidence>
<name>A0A2N1JH07_9BASI</name>
<dbReference type="STRING" id="2020962.A0A2N1JH07"/>
<dbReference type="GO" id="GO:0000139">
    <property type="term" value="C:Golgi membrane"/>
    <property type="evidence" value="ECO:0007669"/>
    <property type="project" value="UniProtKB-SubCell"/>
</dbReference>
<evidence type="ECO:0000256" key="12">
    <source>
        <dbReference type="SAM" id="MobiDB-lite"/>
    </source>
</evidence>
<evidence type="ECO:0000256" key="6">
    <source>
        <dbReference type="ARBA" id="ARBA00022490"/>
    </source>
</evidence>
<dbReference type="EMBL" id="KZ454987">
    <property type="protein sequence ID" value="PKI85830.1"/>
    <property type="molecule type" value="Genomic_DNA"/>
</dbReference>
<keyword evidence="10" id="KW-0333">Golgi apparatus</keyword>
<keyword evidence="5" id="KW-0813">Transport</keyword>
<dbReference type="Gene3D" id="1.20.120.730">
    <property type="entry name" value="Sec23/Sec24 helical domain"/>
    <property type="match status" value="1"/>
</dbReference>
<dbReference type="GO" id="GO:0008270">
    <property type="term" value="F:zinc ion binding"/>
    <property type="evidence" value="ECO:0007669"/>
    <property type="project" value="InterPro"/>
</dbReference>
<evidence type="ECO:0000259" key="17">
    <source>
        <dbReference type="Pfam" id="PF08033"/>
    </source>
</evidence>
<comment type="similarity">
    <text evidence="4">Belongs to the SEC23/SEC24 family. SEC24 subfamily.</text>
</comment>
<evidence type="ECO:0000256" key="7">
    <source>
        <dbReference type="ARBA" id="ARBA00022824"/>
    </source>
</evidence>
<dbReference type="SUPFAM" id="SSF82754">
    <property type="entry name" value="C-terminal, gelsolin-like domain of Sec23/24"/>
    <property type="match status" value="1"/>
</dbReference>
<dbReference type="PANTHER" id="PTHR13803">
    <property type="entry name" value="SEC24-RELATED PROTEIN"/>
    <property type="match status" value="1"/>
</dbReference>
<evidence type="ECO:0000259" key="14">
    <source>
        <dbReference type="Pfam" id="PF04810"/>
    </source>
</evidence>
<dbReference type="Gene3D" id="2.30.30.380">
    <property type="entry name" value="Zn-finger domain of Sec23/24"/>
    <property type="match status" value="1"/>
</dbReference>
<organism evidence="18 19">
    <name type="scientific">Malassezia vespertilionis</name>
    <dbReference type="NCBI Taxonomy" id="2020962"/>
    <lineage>
        <taxon>Eukaryota</taxon>
        <taxon>Fungi</taxon>
        <taxon>Dikarya</taxon>
        <taxon>Basidiomycota</taxon>
        <taxon>Ustilaginomycotina</taxon>
        <taxon>Malasseziomycetes</taxon>
        <taxon>Malasseziales</taxon>
        <taxon>Malasseziaceae</taxon>
        <taxon>Malassezia</taxon>
    </lineage>
</organism>
<evidence type="ECO:0000256" key="8">
    <source>
        <dbReference type="ARBA" id="ARBA00022892"/>
    </source>
</evidence>
<evidence type="ECO:0000259" key="13">
    <source>
        <dbReference type="Pfam" id="PF00626"/>
    </source>
</evidence>
<sequence>MPSSAPEDAPSGARRAPPSAAASRRRAYPTAHLTANSVSYAGQYNATQPPATPGSDAVFTPATMGHSPMRSVSGQLQGTRTPTKPRVASMAMPDTVQAQPAPAADASGLAAQMQSMAVSAAPGTRQANQLYNTVLGAQPVNMTELDQPPPPIQLAPGACLSGDVQANADPTYQRSTLNAIPTTSSMLNKSKLPLAIVLTPMRSVRSDLGDTPVPVVSDSVIARCRRCRTYINPFVTFVEGGHRWRCCMCNITNEVPQLFDWNQETNQPADRWKRAELNSSIVEFIAPREYMVRPPQPPVYVFLIDVGHAAVQCGMVDIAAKTILANLDRIPNRDKRTKMAVIGFDTHLHFFKVTPHSPEPTMMVVSDVLDVFLPQPNDLLVNLSEERSGLESLLFNLGSMFTHTTAAGSALGPALQAAHKLIAAPGGKVEVFTASLASMGAGALKMRDDRKLYGGPRESSLLTPGSPFYKTFPIDCSRSQVSVDLWVFDKSYTDIATLTCLPRYTAGQTFYYPEFNAARPAIAARFAHELGEVLAAPISFEAVLRLRATRGIRPVSFHGNFFVRSSDLLALPSVSPDQSYVIECEIEETLSAPMVVFQSVVLHSTSDGERRIRVTTLALPTTSSLSEVYASADPLAIAAVWANKAVEKSLHARLDDARSMLRARLAEILSGYRATMTNARGGGQLHLNVPHNLETLPLLALGVLRTSALRLSTQLSPDQRAYSNTLLTTLPMERLGPYLVPCFYSLHNMPPEAGKLDPATQLLVMPPRQNLSSERVERHGLYLIDNGMDIVLWLGRSAVPQLTVDVFGAPDYASMQSGAIALPALDNDMSKRVHAIVQHIQSARHGVYLPTVYLVKEDGDAAMRLAALGLLVEDRFEQTAGYQQFLTQLRDKVNGT</sequence>
<dbReference type="AlphaFoldDB" id="A0A2N1JH07"/>
<feature type="domain" description="Sec23/Sec24 trunk" evidence="15">
    <location>
        <begin position="295"/>
        <end position="530"/>
    </location>
</feature>
<feature type="domain" description="Gelsolin-like" evidence="13">
    <location>
        <begin position="764"/>
        <end position="836"/>
    </location>
</feature>
<dbReference type="GO" id="GO:0070971">
    <property type="term" value="C:endoplasmic reticulum exit site"/>
    <property type="evidence" value="ECO:0007669"/>
    <property type="project" value="TreeGrafter"/>
</dbReference>
<keyword evidence="7" id="KW-0256">Endoplasmic reticulum</keyword>
<dbReference type="Gene3D" id="2.60.40.1670">
    <property type="entry name" value="beta-sandwich domain of Sec23/24"/>
    <property type="match status" value="1"/>
</dbReference>
<dbReference type="GO" id="GO:0006886">
    <property type="term" value="P:intracellular protein transport"/>
    <property type="evidence" value="ECO:0007669"/>
    <property type="project" value="InterPro"/>
</dbReference>
<dbReference type="GO" id="GO:0000149">
    <property type="term" value="F:SNARE binding"/>
    <property type="evidence" value="ECO:0007669"/>
    <property type="project" value="TreeGrafter"/>
</dbReference>
<evidence type="ECO:0000313" key="18">
    <source>
        <dbReference type="EMBL" id="PKI85830.1"/>
    </source>
</evidence>
<dbReference type="GO" id="GO:0005789">
    <property type="term" value="C:endoplasmic reticulum membrane"/>
    <property type="evidence" value="ECO:0007669"/>
    <property type="project" value="UniProtKB-SubCell"/>
</dbReference>
<keyword evidence="19" id="KW-1185">Reference proteome</keyword>